<feature type="binding site" evidence="4">
    <location>
        <position position="166"/>
    </location>
    <ligand>
        <name>a divalent metal cation</name>
        <dbReference type="ChEBI" id="CHEBI:60240"/>
        <label>2</label>
    </ligand>
</feature>
<evidence type="ECO:0000256" key="1">
    <source>
        <dbReference type="ARBA" id="ARBA00009275"/>
    </source>
</evidence>
<dbReference type="NCBIfam" id="TIGR00010">
    <property type="entry name" value="YchF/TatD family DNA exonuclease"/>
    <property type="match status" value="1"/>
</dbReference>
<dbReference type="InterPro" id="IPR001130">
    <property type="entry name" value="TatD-like"/>
</dbReference>
<dbReference type="GO" id="GO:0016788">
    <property type="term" value="F:hydrolase activity, acting on ester bonds"/>
    <property type="evidence" value="ECO:0007669"/>
    <property type="project" value="InterPro"/>
</dbReference>
<dbReference type="EC" id="3.1.21.-" evidence="5"/>
<evidence type="ECO:0000313" key="5">
    <source>
        <dbReference type="EMBL" id="KPQ29026.1"/>
    </source>
</evidence>
<dbReference type="Pfam" id="PF01026">
    <property type="entry name" value="TatD_DNase"/>
    <property type="match status" value="1"/>
</dbReference>
<dbReference type="PROSITE" id="PS01090">
    <property type="entry name" value="TATD_2"/>
    <property type="match status" value="1"/>
</dbReference>
<sequence length="269" mass="30731">MSKKRREIPVFDHPIIETHCHLDYLKDQPLADILEQSRNVNIERVITIAVSPDNLATVRKLSHIAPWLYGTQGIHPHEAESYTDAVEAEIREHAQDEKIVAIGEIGLDYYYDKADRDVQREVFRRQLQIACDNHQPVVIHSRDADDDTITILKEFENSLERRGVIHSFTSGPGLAQYALDQGWCLGFNGITSFNKAENVRDIVRMTPIEQILLETDAPFLTPVPYRGRENAPFYLPFVAEKIAEVKGLALDQVVSQTYQNSLRTFFTQS</sequence>
<evidence type="ECO:0000256" key="3">
    <source>
        <dbReference type="ARBA" id="ARBA00022801"/>
    </source>
</evidence>
<dbReference type="InterPro" id="IPR018228">
    <property type="entry name" value="DNase_TatD-rel_CS"/>
</dbReference>
<evidence type="ECO:0000256" key="4">
    <source>
        <dbReference type="PIRSR" id="PIRSR005902-1"/>
    </source>
</evidence>
<dbReference type="EMBL" id="LJZQ01000009">
    <property type="protein sequence ID" value="KPQ29026.1"/>
    <property type="molecule type" value="Genomic_DNA"/>
</dbReference>
<accession>A0A0N8KKT4</accession>
<dbReference type="OrthoDB" id="9810005at2"/>
<dbReference type="GO" id="GO:0005829">
    <property type="term" value="C:cytosol"/>
    <property type="evidence" value="ECO:0007669"/>
    <property type="project" value="TreeGrafter"/>
</dbReference>
<dbReference type="PANTHER" id="PTHR46124:SF2">
    <property type="entry name" value="D-AMINOACYL-TRNA DEACYLASE"/>
    <property type="match status" value="1"/>
</dbReference>
<name>A0A0N8KKT4_9GAMM</name>
<dbReference type="FunFam" id="3.20.20.140:FF:000005">
    <property type="entry name" value="TatD family hydrolase"/>
    <property type="match status" value="1"/>
</dbReference>
<dbReference type="CDD" id="cd01310">
    <property type="entry name" value="TatD_DNAse"/>
    <property type="match status" value="1"/>
</dbReference>
<dbReference type="PIRSF" id="PIRSF005902">
    <property type="entry name" value="DNase_TatD"/>
    <property type="match status" value="1"/>
</dbReference>
<dbReference type="PANTHER" id="PTHR46124">
    <property type="entry name" value="D-AMINOACYL-TRNA DEACYLASE"/>
    <property type="match status" value="1"/>
</dbReference>
<dbReference type="InterPro" id="IPR015991">
    <property type="entry name" value="TatD/YcfH-like"/>
</dbReference>
<feature type="binding site" evidence="4">
    <location>
        <position position="104"/>
    </location>
    <ligand>
        <name>a divalent metal cation</name>
        <dbReference type="ChEBI" id="CHEBI:60240"/>
        <label>1</label>
    </ligand>
</feature>
<evidence type="ECO:0000313" key="6">
    <source>
        <dbReference type="Proteomes" id="UP000050416"/>
    </source>
</evidence>
<feature type="binding site" evidence="4">
    <location>
        <position position="21"/>
    </location>
    <ligand>
        <name>a divalent metal cation</name>
        <dbReference type="ChEBI" id="CHEBI:60240"/>
        <label>1</label>
    </ligand>
</feature>
<gene>
    <name evidence="5" type="primary">tatD</name>
    <name evidence="5" type="ORF">HLUCCX14_08125</name>
</gene>
<dbReference type="InterPro" id="IPR032466">
    <property type="entry name" value="Metal_Hydrolase"/>
</dbReference>
<keyword evidence="3 5" id="KW-0378">Hydrolase</keyword>
<dbReference type="PATRIC" id="fig|1305731.5.peg.3529"/>
<dbReference type="AlphaFoldDB" id="A0A0N8KKT4"/>
<comment type="caution">
    <text evidence="5">The sequence shown here is derived from an EMBL/GenBank/DDBJ whole genome shotgun (WGS) entry which is preliminary data.</text>
</comment>
<feature type="binding site" evidence="4">
    <location>
        <position position="19"/>
    </location>
    <ligand>
        <name>a divalent metal cation</name>
        <dbReference type="ChEBI" id="CHEBI:60240"/>
        <label>1</label>
    </ligand>
</feature>
<proteinExistence type="inferred from homology"/>
<organism evidence="5 6">
    <name type="scientific">Marinobacter excellens HL-55</name>
    <dbReference type="NCBI Taxonomy" id="1305731"/>
    <lineage>
        <taxon>Bacteria</taxon>
        <taxon>Pseudomonadati</taxon>
        <taxon>Pseudomonadota</taxon>
        <taxon>Gammaproteobacteria</taxon>
        <taxon>Pseudomonadales</taxon>
        <taxon>Marinobacteraceae</taxon>
        <taxon>Marinobacter</taxon>
    </lineage>
</organism>
<dbReference type="SUPFAM" id="SSF51556">
    <property type="entry name" value="Metallo-dependent hydrolases"/>
    <property type="match status" value="1"/>
</dbReference>
<dbReference type="GO" id="GO:0004536">
    <property type="term" value="F:DNA nuclease activity"/>
    <property type="evidence" value="ECO:0007669"/>
    <property type="project" value="InterPro"/>
</dbReference>
<evidence type="ECO:0000256" key="2">
    <source>
        <dbReference type="ARBA" id="ARBA00022723"/>
    </source>
</evidence>
<dbReference type="Proteomes" id="UP000050416">
    <property type="component" value="Unassembled WGS sequence"/>
</dbReference>
<dbReference type="Gene3D" id="3.20.20.140">
    <property type="entry name" value="Metal-dependent hydrolases"/>
    <property type="match status" value="1"/>
</dbReference>
<dbReference type="GO" id="GO:0046872">
    <property type="term" value="F:metal ion binding"/>
    <property type="evidence" value="ECO:0007669"/>
    <property type="project" value="UniProtKB-KW"/>
</dbReference>
<dbReference type="STRING" id="1305731.GCA_000934705_03296"/>
<feature type="binding site" evidence="4">
    <location>
        <position position="140"/>
    </location>
    <ligand>
        <name>a divalent metal cation</name>
        <dbReference type="ChEBI" id="CHEBI:60240"/>
        <label>2</label>
    </ligand>
</feature>
<comment type="similarity">
    <text evidence="1">Belongs to the metallo-dependent hydrolases superfamily. TatD-type hydrolase family.</text>
</comment>
<protein>
    <submittedName>
        <fullName evidence="5">TatD DNase family protein</fullName>
        <ecNumber evidence="5">3.1.21.-</ecNumber>
    </submittedName>
</protein>
<reference evidence="5 6" key="1">
    <citation type="submission" date="2015-09" db="EMBL/GenBank/DDBJ databases">
        <title>Identification and resolution of microdiversity through metagenomic sequencing of parallel consortia.</title>
        <authorList>
            <person name="Nelson W.C."/>
            <person name="Romine M.F."/>
            <person name="Lindemann S.R."/>
        </authorList>
    </citation>
    <scope>NUCLEOTIDE SEQUENCE [LARGE SCALE GENOMIC DNA]</scope>
    <source>
        <strain evidence="5">HL-55</strain>
    </source>
</reference>
<keyword evidence="2 4" id="KW-0479">Metal-binding</keyword>
<feature type="binding site" evidence="4">
    <location>
        <position position="216"/>
    </location>
    <ligand>
        <name>a divalent metal cation</name>
        <dbReference type="ChEBI" id="CHEBI:60240"/>
        <label>1</label>
    </ligand>
</feature>